<dbReference type="EMBL" id="MU005781">
    <property type="protein sequence ID" value="KAF2704666.1"/>
    <property type="molecule type" value="Genomic_DNA"/>
</dbReference>
<proteinExistence type="predicted"/>
<dbReference type="PANTHER" id="PTHR45969">
    <property type="entry name" value="RING ZINC FINGER PROTEIN-RELATED"/>
    <property type="match status" value="1"/>
</dbReference>
<evidence type="ECO:0000313" key="8">
    <source>
        <dbReference type="Proteomes" id="UP000799428"/>
    </source>
</evidence>
<feature type="region of interest" description="Disordered" evidence="5">
    <location>
        <begin position="67"/>
        <end position="88"/>
    </location>
</feature>
<dbReference type="Proteomes" id="UP000799428">
    <property type="component" value="Unassembled WGS sequence"/>
</dbReference>
<dbReference type="PANTHER" id="PTHR45969:SF69">
    <property type="entry name" value="FINGER DOMAIN PROTEIN, PUTATIVE (AFU_ORTHOLOGUE AFUA_3G12190)-RELATED"/>
    <property type="match status" value="1"/>
</dbReference>
<keyword evidence="2 4" id="KW-0863">Zinc-finger</keyword>
<organism evidence="7 8">
    <name type="scientific">Pleomassaria siparia CBS 279.74</name>
    <dbReference type="NCBI Taxonomy" id="1314801"/>
    <lineage>
        <taxon>Eukaryota</taxon>
        <taxon>Fungi</taxon>
        <taxon>Dikarya</taxon>
        <taxon>Ascomycota</taxon>
        <taxon>Pezizomycotina</taxon>
        <taxon>Dothideomycetes</taxon>
        <taxon>Pleosporomycetidae</taxon>
        <taxon>Pleosporales</taxon>
        <taxon>Pleomassariaceae</taxon>
        <taxon>Pleomassaria</taxon>
    </lineage>
</organism>
<reference evidence="7" key="1">
    <citation type="journal article" date="2020" name="Stud. Mycol.">
        <title>101 Dothideomycetes genomes: a test case for predicting lifestyles and emergence of pathogens.</title>
        <authorList>
            <person name="Haridas S."/>
            <person name="Albert R."/>
            <person name="Binder M."/>
            <person name="Bloem J."/>
            <person name="Labutti K."/>
            <person name="Salamov A."/>
            <person name="Andreopoulos B."/>
            <person name="Baker S."/>
            <person name="Barry K."/>
            <person name="Bills G."/>
            <person name="Bluhm B."/>
            <person name="Cannon C."/>
            <person name="Castanera R."/>
            <person name="Culley D."/>
            <person name="Daum C."/>
            <person name="Ezra D."/>
            <person name="Gonzalez J."/>
            <person name="Henrissat B."/>
            <person name="Kuo A."/>
            <person name="Liang C."/>
            <person name="Lipzen A."/>
            <person name="Lutzoni F."/>
            <person name="Magnuson J."/>
            <person name="Mondo S."/>
            <person name="Nolan M."/>
            <person name="Ohm R."/>
            <person name="Pangilinan J."/>
            <person name="Park H.-J."/>
            <person name="Ramirez L."/>
            <person name="Alfaro M."/>
            <person name="Sun H."/>
            <person name="Tritt A."/>
            <person name="Yoshinaga Y."/>
            <person name="Zwiers L.-H."/>
            <person name="Turgeon B."/>
            <person name="Goodwin S."/>
            <person name="Spatafora J."/>
            <person name="Crous P."/>
            <person name="Grigoriev I."/>
        </authorList>
    </citation>
    <scope>NUCLEOTIDE SEQUENCE</scope>
    <source>
        <strain evidence="7">CBS 279.74</strain>
    </source>
</reference>
<keyword evidence="3" id="KW-0862">Zinc</keyword>
<evidence type="ECO:0000313" key="7">
    <source>
        <dbReference type="EMBL" id="KAF2704666.1"/>
    </source>
</evidence>
<evidence type="ECO:0000256" key="2">
    <source>
        <dbReference type="ARBA" id="ARBA00022771"/>
    </source>
</evidence>
<dbReference type="GO" id="GO:0061630">
    <property type="term" value="F:ubiquitin protein ligase activity"/>
    <property type="evidence" value="ECO:0007669"/>
    <property type="project" value="TreeGrafter"/>
</dbReference>
<dbReference type="InterPro" id="IPR001841">
    <property type="entry name" value="Znf_RING"/>
</dbReference>
<dbReference type="GO" id="GO:0008270">
    <property type="term" value="F:zinc ion binding"/>
    <property type="evidence" value="ECO:0007669"/>
    <property type="project" value="UniProtKB-KW"/>
</dbReference>
<keyword evidence="8" id="KW-1185">Reference proteome</keyword>
<dbReference type="PROSITE" id="PS50089">
    <property type="entry name" value="ZF_RING_2"/>
    <property type="match status" value="1"/>
</dbReference>
<feature type="region of interest" description="Disordered" evidence="5">
    <location>
        <begin position="482"/>
        <end position="509"/>
    </location>
</feature>
<evidence type="ECO:0000256" key="4">
    <source>
        <dbReference type="PROSITE-ProRule" id="PRU00175"/>
    </source>
</evidence>
<feature type="domain" description="RING-type" evidence="6">
    <location>
        <begin position="289"/>
        <end position="339"/>
    </location>
</feature>
<dbReference type="Gene3D" id="3.30.40.10">
    <property type="entry name" value="Zinc/RING finger domain, C3HC4 (zinc finger)"/>
    <property type="match status" value="1"/>
</dbReference>
<evidence type="ECO:0000259" key="6">
    <source>
        <dbReference type="PROSITE" id="PS50089"/>
    </source>
</evidence>
<evidence type="ECO:0000256" key="1">
    <source>
        <dbReference type="ARBA" id="ARBA00022723"/>
    </source>
</evidence>
<dbReference type="Pfam" id="PF13639">
    <property type="entry name" value="zf-RING_2"/>
    <property type="match status" value="1"/>
</dbReference>
<dbReference type="SUPFAM" id="SSF57850">
    <property type="entry name" value="RING/U-box"/>
    <property type="match status" value="1"/>
</dbReference>
<sequence>MCDPRRGSGHRGDNTGHPRRLMEREYAIWLMEREDGEEEVATRPTRGRQTYGEEYATWLMERENMEDVEGVATRPTRGRPGRQRRTTANAPVADNYSEFHGLTDTEFEAQMRPTSNTTRIHDDVENDHLRRSDFESDNAGEEEGALLSRTDGSTQTAPPGGPLPVRRRSLRSITERLHASAITAGVSDSSRQHFQASAAAARVAARATDSSRQHSHASAAAAATGVADFPRQHFQASSAAAGVAYPSRQHFLAILPGSGQIAPRCPTFRHRLENFAILSPEERAADPECPICFEDYNDTDHTAVRLGGVEGCTHVFGRGCLEEWINNGEGSARACPSCRRDLRNALIPQDGSRPRSGRLRPVRGRAGAEGLPSQRTFPSIATQDTEQRSLSSIQDELSYLRRDRDRLQQQIRMWREGRNMPVDAMDGASPRPRTVPPLGQLSASDVVEGSLNEATAYSLVGERIDRTDRTGYSSMLTAWRRPQQILLPERPVTRTEEDSDTSNPDDGPG</sequence>
<dbReference type="InterPro" id="IPR013083">
    <property type="entry name" value="Znf_RING/FYVE/PHD"/>
</dbReference>
<keyword evidence="1" id="KW-0479">Metal-binding</keyword>
<feature type="region of interest" description="Disordered" evidence="5">
    <location>
        <begin position="347"/>
        <end position="375"/>
    </location>
</feature>
<name>A0A6G1JVM9_9PLEO</name>
<feature type="compositionally biased region" description="Acidic residues" evidence="5">
    <location>
        <begin position="135"/>
        <end position="144"/>
    </location>
</feature>
<gene>
    <name evidence="7" type="ORF">K504DRAFT_515897</name>
</gene>
<feature type="compositionally biased region" description="Basic residues" evidence="5">
    <location>
        <begin position="76"/>
        <end position="85"/>
    </location>
</feature>
<dbReference type="GO" id="GO:0016567">
    <property type="term" value="P:protein ubiquitination"/>
    <property type="evidence" value="ECO:0007669"/>
    <property type="project" value="TreeGrafter"/>
</dbReference>
<accession>A0A6G1JVM9</accession>
<dbReference type="OrthoDB" id="3801154at2759"/>
<evidence type="ECO:0000256" key="3">
    <source>
        <dbReference type="ARBA" id="ARBA00022833"/>
    </source>
</evidence>
<protein>
    <recommendedName>
        <fullName evidence="6">RING-type domain-containing protein</fullName>
    </recommendedName>
</protein>
<evidence type="ECO:0000256" key="5">
    <source>
        <dbReference type="SAM" id="MobiDB-lite"/>
    </source>
</evidence>
<feature type="region of interest" description="Disordered" evidence="5">
    <location>
        <begin position="131"/>
        <end position="167"/>
    </location>
</feature>
<dbReference type="AlphaFoldDB" id="A0A6G1JVM9"/>